<dbReference type="OrthoDB" id="5354164at2759"/>
<evidence type="ECO:0000313" key="3">
    <source>
        <dbReference type="Proteomes" id="UP000653565"/>
    </source>
</evidence>
<reference evidence="2" key="2">
    <citation type="submission" date="2020-04" db="EMBL/GenBank/DDBJ databases">
        <authorList>
            <person name="Santos R.A.C."/>
            <person name="Steenwyk J.L."/>
            <person name="Rivero-Menendez O."/>
            <person name="Mead M.E."/>
            <person name="Silva L.P."/>
            <person name="Bastos R.W."/>
            <person name="Alastruey-Izquierdo A."/>
            <person name="Goldman G.H."/>
            <person name="Rokas A."/>
        </authorList>
    </citation>
    <scope>NUCLEOTIDE SEQUENCE</scope>
    <source>
        <strain evidence="2">CNM-CM6805</strain>
    </source>
</reference>
<reference evidence="2" key="1">
    <citation type="journal article" date="2020" name="bioRxiv">
        <title>Genomic and phenotypic heterogeneity of clinical isolates of the human pathogens Aspergillus fumigatus, Aspergillus lentulus and Aspergillus fumigatiaffinis.</title>
        <authorList>
            <person name="dos Santos R.A.C."/>
            <person name="Steenwyk J.L."/>
            <person name="Rivero-Menendez O."/>
            <person name="Mead M.E."/>
            <person name="Silva L.P."/>
            <person name="Bastos R.W."/>
            <person name="Alastruey-Izquierdo A."/>
            <person name="Goldman G.H."/>
            <person name="Rokas A."/>
        </authorList>
    </citation>
    <scope>NUCLEOTIDE SEQUENCE</scope>
    <source>
        <strain evidence="2">CNM-CM6805</strain>
    </source>
</reference>
<evidence type="ECO:0000256" key="1">
    <source>
        <dbReference type="SAM" id="MobiDB-lite"/>
    </source>
</evidence>
<dbReference type="Proteomes" id="UP000653565">
    <property type="component" value="Unassembled WGS sequence"/>
</dbReference>
<protein>
    <submittedName>
        <fullName evidence="2">Uncharacterized protein</fullName>
    </submittedName>
</protein>
<accession>A0A8H4GGH0</accession>
<name>A0A8H4GGH0_9EURO</name>
<proteinExistence type="predicted"/>
<comment type="caution">
    <text evidence="2">The sequence shown here is derived from an EMBL/GenBank/DDBJ whole genome shotgun (WGS) entry which is preliminary data.</text>
</comment>
<keyword evidence="3" id="KW-1185">Reference proteome</keyword>
<dbReference type="EMBL" id="JAAAPX010000187">
    <property type="protein sequence ID" value="KAF4227336.1"/>
    <property type="molecule type" value="Genomic_DNA"/>
</dbReference>
<feature type="region of interest" description="Disordered" evidence="1">
    <location>
        <begin position="1016"/>
        <end position="1080"/>
    </location>
</feature>
<organism evidence="2 3">
    <name type="scientific">Aspergillus fumigatiaffinis</name>
    <dbReference type="NCBI Taxonomy" id="340414"/>
    <lineage>
        <taxon>Eukaryota</taxon>
        <taxon>Fungi</taxon>
        <taxon>Dikarya</taxon>
        <taxon>Ascomycota</taxon>
        <taxon>Pezizomycotina</taxon>
        <taxon>Eurotiomycetes</taxon>
        <taxon>Eurotiomycetidae</taxon>
        <taxon>Eurotiales</taxon>
        <taxon>Aspergillaceae</taxon>
        <taxon>Aspergillus</taxon>
        <taxon>Aspergillus subgen. Fumigati</taxon>
    </lineage>
</organism>
<evidence type="ECO:0000313" key="2">
    <source>
        <dbReference type="EMBL" id="KAF4227336.1"/>
    </source>
</evidence>
<dbReference type="AlphaFoldDB" id="A0A8H4GGH0"/>
<gene>
    <name evidence="2" type="ORF">CNMCM6805_003121</name>
</gene>
<sequence length="1160" mass="128481">MSASIQRITAAAVHAVGEANLALAHVNFDFSLVKYEVPAELQPIGQSLSKARKQSAEEGSFHILARRLGILFQDVLPDVPALLEAYGTRVTEIVQETTDTMDQPKGLCETFFGSHLGIDYTTIWASATSGSPVLRMHLLACMLARIWSSQEATAIWAELVTHRQIEIKQQAAMSGGIAGNTLAQAAASHEISRSSLSSWDASARAWLEVADRACVRQQDQIRLIVNNLSVAIKTAGNHADGTTSNKENSYYSVVQNLSRALTALDKLVKGEPQRIIDGGVLLGLTSWHIYPDLVVLGPVTREIRQKDPLVQDGGIVTISIASRSDSDQSNSPNGVYWSLPLASLRYYGTVQRERSTMHDSRLTVAQLQALALGASLHTPAHASISGEILKLLWAMLHSRYQAQLRESKGDALPLSDKFADAMNESVLGFKHIMKALQLIYVFMDGIDILSSQDETQRKNALQLLKYGANYGKSWIGNEGNSLRSFFGLAHLPSLLHMVNSLQTRAEILRRMCSDYSLDDAHHIIRLRTAEDGWMYISIRAIENPDLTRSGAKRKHREYEGETSNIDKQLQIPDGESWVCFPPLRDVSNGQHGVALEEVYANVEQLSELQLYGQGAKQSRESQNDLKEPLLSDAIFYELLDDNPDFGRYVYFDFVMGVHDLAAVYSRRPEGGIPLQQKMPTTVPLGLLHSLLERNLVRSDEAARYLYEYFNTERSSHGYSLLALGRIMDYYKRHLPRTTVSINVIKKPLNSWKWTTSLVSQLEFLPVAAYQQARDGYLQDTIYPSPLSREHAFAAILQLESGTVNVDSTDLTRVMAISSGNSLFIAKRLLHDPIPPTEMASCAVAHLVGNVGKPGISLLIAPLELEIRKHDLERWRFINHYPFDGNPSGGRFEGTSIHLSFTGFEAPVTVESSSCREMEAYYLETKVAMNDEGEWVADLDILRGLADPRLEVRGLEGKKFYNYEWTDTEIEIIFITSSVVFPPMKLMEDSVPTPTATTGNLTVAPFWYTYSPDPYPPYTGPSQTSGQSASPTSSILPPPPPPGSPGSVHITIGPPYPTPEPGNRPKNGRMMSGRRHLYGEDPDMGVNTEYCVVSSGSTFPPVTNTVVTPANSCAYTTLPTNTVVVTTMTEITTNNGYLTTLHSCGSIRDMYSDPNYSQRRR</sequence>